<name>A0A2T5U2Q9_9SPHN</name>
<dbReference type="GeneID" id="91006384"/>
<organism evidence="6 7">
    <name type="scientific">Sphingomonas faeni</name>
    <dbReference type="NCBI Taxonomy" id="185950"/>
    <lineage>
        <taxon>Bacteria</taxon>
        <taxon>Pseudomonadati</taxon>
        <taxon>Pseudomonadota</taxon>
        <taxon>Alphaproteobacteria</taxon>
        <taxon>Sphingomonadales</taxon>
        <taxon>Sphingomonadaceae</taxon>
        <taxon>Sphingomonas</taxon>
    </lineage>
</organism>
<dbReference type="Proteomes" id="UP000244013">
    <property type="component" value="Unassembled WGS sequence"/>
</dbReference>
<protein>
    <submittedName>
        <fullName evidence="6">TonB-dependent receptor-like protein</fullName>
    </submittedName>
</protein>
<comment type="caution">
    <text evidence="6">The sequence shown here is derived from an EMBL/GenBank/DDBJ whole genome shotgun (WGS) entry which is preliminary data.</text>
</comment>
<keyword evidence="2" id="KW-0472">Membrane</keyword>
<dbReference type="InterPro" id="IPR036942">
    <property type="entry name" value="Beta-barrel_TonB_sf"/>
</dbReference>
<dbReference type="RefSeq" id="WP_107954613.1">
    <property type="nucleotide sequence ID" value="NZ_QAYE01000006.1"/>
</dbReference>
<dbReference type="OrthoDB" id="9768147at2"/>
<dbReference type="SUPFAM" id="SSF49464">
    <property type="entry name" value="Carboxypeptidase regulatory domain-like"/>
    <property type="match status" value="1"/>
</dbReference>
<evidence type="ECO:0000256" key="4">
    <source>
        <dbReference type="SAM" id="SignalP"/>
    </source>
</evidence>
<feature type="chain" id="PRO_5015475484" evidence="4">
    <location>
        <begin position="23"/>
        <end position="1156"/>
    </location>
</feature>
<feature type="domain" description="TonB-dependent transporter Oar-like beta-barrel" evidence="5">
    <location>
        <begin position="244"/>
        <end position="1064"/>
    </location>
</feature>
<proteinExistence type="predicted"/>
<comment type="subcellular location">
    <subcellularLocation>
        <location evidence="1">Cell outer membrane</location>
    </subcellularLocation>
</comment>
<evidence type="ECO:0000313" key="6">
    <source>
        <dbReference type="EMBL" id="PTW45789.1"/>
    </source>
</evidence>
<dbReference type="InterPro" id="IPR037066">
    <property type="entry name" value="Plug_dom_sf"/>
</dbReference>
<dbReference type="Gene3D" id="2.60.40.1120">
    <property type="entry name" value="Carboxypeptidase-like, regulatory domain"/>
    <property type="match status" value="1"/>
</dbReference>
<feature type="signal peptide" evidence="4">
    <location>
        <begin position="1"/>
        <end position="22"/>
    </location>
</feature>
<evidence type="ECO:0000259" key="5">
    <source>
        <dbReference type="Pfam" id="PF25183"/>
    </source>
</evidence>
<dbReference type="Pfam" id="PF25183">
    <property type="entry name" value="OMP_b-brl_4"/>
    <property type="match status" value="1"/>
</dbReference>
<sequence>MRNNLFLGAAAIALIAPMTASAQETTSSIRGTVTANGAPVNGATVEITSPATGSRSTATTDGSGTFNVNGLRPGGPYTVAVAAAGYGSKQVTDVNITVAQAFDLPIDLATDAAGGADEIVVTAASLPNARSISQGPTTVLNARQIANIASVNRDIRDLERRDPFARLDDSPSGGRSVSFAGQNARYNRFTVDGVSVSDNFGLNSDGLPSRRSPIPLDAIGQFQAQVAPYDVRQGNFQGGAINIVLKSGTNDFHGTGFYSQSRDEFVGKRTKDLRVSVPNFKTENYGAELSGPIIKDKLFFMVAGERLRGGRPIAEGPTDNNAGTSILGISQAQVDQISAIAKSVYNYDTGGVLRNLGDKDDRVVAKIDANITDKQRLSLTYTYANDAINLLQNTFPTAPTGLGLASNAYIQGNRLHTGVAQLNSEWSDSFSTEVRGFYKNYTRIQDPLLGRGFAQFRVCTNPTSTAATAGLTVSPTACENNAGTVSFGPDSSRQTNELRTETWGGLVQARLTMNDHDVRVFTEVSSVSIFNSFLQNSAGSYYFDSIADLQNRNAGSFAYGNAIVGNNGLAALDPNAAAAQFGYQSYTFGVMDSWKVTPTLNVSFGARYDLYAMDDNPPLSAAFASRYANGAIVNGQRININNNSANISGFNLFQPRAGFDWKPSQRISIRGGGGVFGGGTPDVYVSNSFSNTGVLTNSFNVSRTATGFNGFPAGTPAATQAATASALLTGVTGTSVPAAANTFLTGGSVPANSTVNALDPNFKVPSQWRATLTGEYSANLGPLGDNWVFGADLLYSKVRNQVYFTDIRSVPIAGSLTPDGRQRYQNLIDGGATSTNTNTDILLTNTNKGRAYIAVARLDKAWDSGLSINGSFTYQDVKDAAPATSSTAGSNYSNGAFVDPNNVAYGISNDQVKYFFKYGVNYDHAFFGDYKTTFALFGESRIGHPFSYTFQDFGNNGSGRASVFGTTGVSSNSGTGGNRYLMYVPTLDDAKVSYSSAAVRDAVNAFIDSSGLGKYRGKTAPRNGFNSKWFTRLDLHVAQEIPTFVGGSRITLFADIENFTNFINKNWGQQREYVFPYNTPVVRVQCLQTAVPTGIAPGAANPAGGTYGAVATNAGQACAQYRYSPVGGSANFTPQPDQVYVNQSLYSIRIGARFTF</sequence>
<dbReference type="Gene3D" id="2.170.130.10">
    <property type="entry name" value="TonB-dependent receptor, plug domain"/>
    <property type="match status" value="1"/>
</dbReference>
<evidence type="ECO:0000313" key="7">
    <source>
        <dbReference type="Proteomes" id="UP000244013"/>
    </source>
</evidence>
<keyword evidence="3" id="KW-0998">Cell outer membrane</keyword>
<evidence type="ECO:0000256" key="2">
    <source>
        <dbReference type="ARBA" id="ARBA00023136"/>
    </source>
</evidence>
<evidence type="ECO:0000256" key="3">
    <source>
        <dbReference type="ARBA" id="ARBA00023237"/>
    </source>
</evidence>
<dbReference type="GO" id="GO:0009279">
    <property type="term" value="C:cell outer membrane"/>
    <property type="evidence" value="ECO:0007669"/>
    <property type="project" value="UniProtKB-SubCell"/>
</dbReference>
<dbReference type="EMBL" id="QAYE01000006">
    <property type="protein sequence ID" value="PTW45789.1"/>
    <property type="molecule type" value="Genomic_DNA"/>
</dbReference>
<dbReference type="SUPFAM" id="SSF56935">
    <property type="entry name" value="Porins"/>
    <property type="match status" value="1"/>
</dbReference>
<evidence type="ECO:0000256" key="1">
    <source>
        <dbReference type="ARBA" id="ARBA00004442"/>
    </source>
</evidence>
<keyword evidence="6" id="KW-0675">Receptor</keyword>
<dbReference type="Gene3D" id="2.40.170.20">
    <property type="entry name" value="TonB-dependent receptor, beta-barrel domain"/>
    <property type="match status" value="1"/>
</dbReference>
<dbReference type="InterPro" id="IPR057601">
    <property type="entry name" value="Oar-like_b-barrel"/>
</dbReference>
<dbReference type="AlphaFoldDB" id="A0A2T5U2Q9"/>
<accession>A0A2T5U2Q9</accession>
<dbReference type="Pfam" id="PF13620">
    <property type="entry name" value="CarboxypepD_reg"/>
    <property type="match status" value="1"/>
</dbReference>
<dbReference type="InterPro" id="IPR008969">
    <property type="entry name" value="CarboxyPept-like_regulatory"/>
</dbReference>
<gene>
    <name evidence="6" type="ORF">C8J25_10639</name>
</gene>
<reference evidence="6 7" key="1">
    <citation type="submission" date="2018-04" db="EMBL/GenBank/DDBJ databases">
        <title>Genomic Encyclopedia of Type Strains, Phase III (KMG-III): the genomes of soil and plant-associated and newly described type strains.</title>
        <authorList>
            <person name="Whitman W."/>
        </authorList>
    </citation>
    <scope>NUCLEOTIDE SEQUENCE [LARGE SCALE GENOMIC DNA]</scope>
    <source>
        <strain evidence="6 7">MA-olki</strain>
    </source>
</reference>
<keyword evidence="4" id="KW-0732">Signal</keyword>